<organism evidence="2 3">
    <name type="scientific">Pseudozyma hubeiensis (strain SY62)</name>
    <name type="common">Yeast</name>
    <dbReference type="NCBI Taxonomy" id="1305764"/>
    <lineage>
        <taxon>Eukaryota</taxon>
        <taxon>Fungi</taxon>
        <taxon>Dikarya</taxon>
        <taxon>Basidiomycota</taxon>
        <taxon>Ustilaginomycotina</taxon>
        <taxon>Ustilaginomycetes</taxon>
        <taxon>Ustilaginales</taxon>
        <taxon>Ustilaginaceae</taxon>
        <taxon>Pseudozyma</taxon>
    </lineage>
</organism>
<dbReference type="Proteomes" id="UP000014071">
    <property type="component" value="Unassembled WGS sequence"/>
</dbReference>
<reference evidence="3" key="1">
    <citation type="journal article" date="2013" name="Genome Announc.">
        <title>Draft genome sequence of the basidiomycetous yeast-like fungus Pseudozyma hubeiensis SY62, which produces an abundant amount of the biosurfactant mannosylerythritol lipids.</title>
        <authorList>
            <person name="Konishi M."/>
            <person name="Hatada Y."/>
            <person name="Horiuchi J."/>
        </authorList>
    </citation>
    <scope>NUCLEOTIDE SEQUENCE [LARGE SCALE GENOMIC DNA]</scope>
    <source>
        <strain evidence="3">SY62</strain>
    </source>
</reference>
<keyword evidence="3" id="KW-1185">Reference proteome</keyword>
<protein>
    <submittedName>
        <fullName evidence="2">pH-response regulator protein</fullName>
    </submittedName>
</protein>
<dbReference type="HOGENOM" id="CLU_1579224_0_0_1"/>
<proteinExistence type="predicted"/>
<accession>R9P5G9</accession>
<sequence length="169" mass="18534">MRKISEPATVHCSVPATRSSGPRSEVERFGAENQCVRHAASHRSKVRYNGGPQLLVVTGSVTVGTIEHAQTELKGNVQCAEKSVQSAGETRVKGQRRHTKATESFRSNLELKAIRHARHCSVERRQISGPCSSPGALDDAETFQRKTGSPCRRLLLSINFAAQFVRKSL</sequence>
<dbReference type="AlphaFoldDB" id="R9P5G9"/>
<evidence type="ECO:0000313" key="3">
    <source>
        <dbReference type="Proteomes" id="UP000014071"/>
    </source>
</evidence>
<dbReference type="RefSeq" id="XP_012186907.1">
    <property type="nucleotide sequence ID" value="XM_012331517.1"/>
</dbReference>
<evidence type="ECO:0000256" key="1">
    <source>
        <dbReference type="SAM" id="MobiDB-lite"/>
    </source>
</evidence>
<feature type="region of interest" description="Disordered" evidence="1">
    <location>
        <begin position="1"/>
        <end position="26"/>
    </location>
</feature>
<gene>
    <name evidence="2" type="ORF">PHSY_000885</name>
</gene>
<dbReference type="GeneID" id="24106186"/>
<evidence type="ECO:0000313" key="2">
    <source>
        <dbReference type="EMBL" id="GAC93320.1"/>
    </source>
</evidence>
<name>R9P5G9_PSEHS</name>
<dbReference type="EMBL" id="DF238775">
    <property type="protein sequence ID" value="GAC93320.1"/>
    <property type="molecule type" value="Genomic_DNA"/>
</dbReference>